<dbReference type="Gene3D" id="3.30.460.10">
    <property type="entry name" value="Beta Polymerase, domain 2"/>
    <property type="match status" value="1"/>
</dbReference>
<sequence length="256" mass="29671">MLQEDAVEKITESLKADPLVKAVFLKGSMGRGEHDEHSDIDLYCLVDQKDEALFLEKRLMHLKAYQDILFWDDIFIIAPQIIAVYNNLLHLDLFTVTEQSFKQKDYFTVLYDPEGRLDKYKSSQNLRLSEKEFKDDVIDVVWFLFQYKKSASRGNDLWSVAMLQHVMTHMARVLLHHYCPERAQLGLKTITYSVPEQMGSSITAIFESLTPEAHSQAARRIQQLVASEKEWIISGLSLEGKKRVQPFMEKMLTIPL</sequence>
<evidence type="ECO:0000313" key="3">
    <source>
        <dbReference type="Proteomes" id="UP000182945"/>
    </source>
</evidence>
<dbReference type="Pfam" id="PF18765">
    <property type="entry name" value="Polbeta"/>
    <property type="match status" value="1"/>
</dbReference>
<name>A0AAC9J1U0_VIRHA</name>
<dbReference type="GeneID" id="71516332"/>
<dbReference type="RefSeq" id="WP_071649838.1">
    <property type="nucleotide sequence ID" value="NZ_CP017962.1"/>
</dbReference>
<feature type="domain" description="Polymerase beta nucleotidyltransferase" evidence="1">
    <location>
        <begin position="8"/>
        <end position="68"/>
    </location>
</feature>
<dbReference type="SUPFAM" id="SSF81301">
    <property type="entry name" value="Nucleotidyltransferase"/>
    <property type="match status" value="1"/>
</dbReference>
<evidence type="ECO:0000259" key="1">
    <source>
        <dbReference type="Pfam" id="PF18765"/>
    </source>
</evidence>
<organism evidence="2 3">
    <name type="scientific">Virgibacillus halodenitrificans</name>
    <name type="common">Bacillus halodenitrificans</name>
    <dbReference type="NCBI Taxonomy" id="1482"/>
    <lineage>
        <taxon>Bacteria</taxon>
        <taxon>Bacillati</taxon>
        <taxon>Bacillota</taxon>
        <taxon>Bacilli</taxon>
        <taxon>Bacillales</taxon>
        <taxon>Bacillaceae</taxon>
        <taxon>Virgibacillus</taxon>
    </lineage>
</organism>
<dbReference type="KEGG" id="vhl:BME96_18130"/>
<evidence type="ECO:0000313" key="2">
    <source>
        <dbReference type="EMBL" id="APC50001.1"/>
    </source>
</evidence>
<accession>A0AAC9J1U0</accession>
<reference evidence="2 3" key="1">
    <citation type="submission" date="2016-11" db="EMBL/GenBank/DDBJ databases">
        <title>Complete genome sequencing of Virgibacillus halodenitrificans PDB-F2.</title>
        <authorList>
            <person name="Sun Z."/>
            <person name="Zhou Y."/>
            <person name="Li H."/>
        </authorList>
    </citation>
    <scope>NUCLEOTIDE SEQUENCE [LARGE SCALE GENOMIC DNA]</scope>
    <source>
        <strain evidence="2 3">PDB-F2</strain>
    </source>
</reference>
<dbReference type="Proteomes" id="UP000182945">
    <property type="component" value="Chromosome"/>
</dbReference>
<gene>
    <name evidence="2" type="ORF">BME96_18130</name>
</gene>
<dbReference type="EMBL" id="CP017962">
    <property type="protein sequence ID" value="APC50001.1"/>
    <property type="molecule type" value="Genomic_DNA"/>
</dbReference>
<dbReference type="AlphaFoldDB" id="A0AAC9J1U0"/>
<dbReference type="InterPro" id="IPR043519">
    <property type="entry name" value="NT_sf"/>
</dbReference>
<protein>
    <submittedName>
        <fullName evidence="2">DNA polymerase III subunit beta</fullName>
    </submittedName>
</protein>
<proteinExistence type="predicted"/>
<dbReference type="CDD" id="cd05403">
    <property type="entry name" value="NT_KNTase_like"/>
    <property type="match status" value="1"/>
</dbReference>
<dbReference type="InterPro" id="IPR041633">
    <property type="entry name" value="Polbeta"/>
</dbReference>